<keyword evidence="1" id="KW-0812">Transmembrane</keyword>
<evidence type="ECO:0000313" key="4">
    <source>
        <dbReference type="Proteomes" id="UP001215712"/>
    </source>
</evidence>
<dbReference type="Gene3D" id="3.40.50.880">
    <property type="match status" value="1"/>
</dbReference>
<sequence>MTSSPLHIGVLLVDIVQLLDLAAIDLLFMTCPEYLTELGVPKPLVELGRPCKVSYIALGGPTTYRDLTSQTSIPITNSLTDMEVAPGNLDLIYLPGPPPKHMPPPDEYLDFLRQHDAVQTTILCICTGALVVAHAGLTKNRLSTAPRFLIPQLREAFPEAKAWDDTVRITRDGNLWMCGGITNGHDLVIEYLREKYPAPLVNTILTAAEISPRPLKYTNGTTRDFLWMFWQVVWAFLYSAISAIRPSNWKAYLKISS</sequence>
<organism evidence="3 4">
    <name type="scientific">Penicillium malachiteum</name>
    <dbReference type="NCBI Taxonomy" id="1324776"/>
    <lineage>
        <taxon>Eukaryota</taxon>
        <taxon>Fungi</taxon>
        <taxon>Dikarya</taxon>
        <taxon>Ascomycota</taxon>
        <taxon>Pezizomycotina</taxon>
        <taxon>Eurotiomycetes</taxon>
        <taxon>Eurotiomycetidae</taxon>
        <taxon>Eurotiales</taxon>
        <taxon>Aspergillaceae</taxon>
        <taxon>Penicillium</taxon>
    </lineage>
</organism>
<dbReference type="Proteomes" id="UP001215712">
    <property type="component" value="Unassembled WGS sequence"/>
</dbReference>
<dbReference type="InterPro" id="IPR029062">
    <property type="entry name" value="Class_I_gatase-like"/>
</dbReference>
<dbReference type="PANTHER" id="PTHR43130:SF7">
    <property type="entry name" value="DJ-1_PFPI DOMAIN-CONTAINING PROTEIN"/>
    <property type="match status" value="1"/>
</dbReference>
<dbReference type="EMBL" id="JAQJAN010000004">
    <property type="protein sequence ID" value="KAJ5731830.1"/>
    <property type="molecule type" value="Genomic_DNA"/>
</dbReference>
<comment type="caution">
    <text evidence="3">The sequence shown here is derived from an EMBL/GenBank/DDBJ whole genome shotgun (WGS) entry which is preliminary data.</text>
</comment>
<reference evidence="3" key="2">
    <citation type="submission" date="2023-01" db="EMBL/GenBank/DDBJ databases">
        <authorList>
            <person name="Petersen C."/>
        </authorList>
    </citation>
    <scope>NUCLEOTIDE SEQUENCE</scope>
    <source>
        <strain evidence="3">IBT 17514</strain>
    </source>
</reference>
<dbReference type="SUPFAM" id="SSF52317">
    <property type="entry name" value="Class I glutamine amidotransferase-like"/>
    <property type="match status" value="1"/>
</dbReference>
<proteinExistence type="predicted"/>
<protein>
    <recommendedName>
        <fullName evidence="2">DJ-1/PfpI domain-containing protein</fullName>
    </recommendedName>
</protein>
<evidence type="ECO:0000259" key="2">
    <source>
        <dbReference type="Pfam" id="PF01965"/>
    </source>
</evidence>
<dbReference type="InterPro" id="IPR002818">
    <property type="entry name" value="DJ-1/PfpI"/>
</dbReference>
<keyword evidence="4" id="KW-1185">Reference proteome</keyword>
<accession>A0AAD6HPD5</accession>
<evidence type="ECO:0000256" key="1">
    <source>
        <dbReference type="SAM" id="Phobius"/>
    </source>
</evidence>
<evidence type="ECO:0000313" key="3">
    <source>
        <dbReference type="EMBL" id="KAJ5731830.1"/>
    </source>
</evidence>
<dbReference type="PANTHER" id="PTHR43130">
    <property type="entry name" value="ARAC-FAMILY TRANSCRIPTIONAL REGULATOR"/>
    <property type="match status" value="1"/>
</dbReference>
<keyword evidence="1" id="KW-1133">Transmembrane helix</keyword>
<feature type="transmembrane region" description="Helical" evidence="1">
    <location>
        <begin position="6"/>
        <end position="28"/>
    </location>
</feature>
<feature type="domain" description="DJ-1/PfpI" evidence="2">
    <location>
        <begin position="34"/>
        <end position="188"/>
    </location>
</feature>
<dbReference type="InterPro" id="IPR052158">
    <property type="entry name" value="INH-QAR"/>
</dbReference>
<gene>
    <name evidence="3" type="ORF">N7493_003311</name>
</gene>
<feature type="transmembrane region" description="Helical" evidence="1">
    <location>
        <begin position="225"/>
        <end position="244"/>
    </location>
</feature>
<dbReference type="Pfam" id="PF01965">
    <property type="entry name" value="DJ-1_PfpI"/>
    <property type="match status" value="1"/>
</dbReference>
<name>A0AAD6HPD5_9EURO</name>
<dbReference type="AlphaFoldDB" id="A0AAD6HPD5"/>
<keyword evidence="1" id="KW-0472">Membrane</keyword>
<reference evidence="3" key="1">
    <citation type="journal article" date="2023" name="IMA Fungus">
        <title>Comparative genomic study of the Penicillium genus elucidates a diverse pangenome and 15 lateral gene transfer events.</title>
        <authorList>
            <person name="Petersen C."/>
            <person name="Sorensen T."/>
            <person name="Nielsen M.R."/>
            <person name="Sondergaard T.E."/>
            <person name="Sorensen J.L."/>
            <person name="Fitzpatrick D.A."/>
            <person name="Frisvad J.C."/>
            <person name="Nielsen K.L."/>
        </authorList>
    </citation>
    <scope>NUCLEOTIDE SEQUENCE</scope>
    <source>
        <strain evidence="3">IBT 17514</strain>
    </source>
</reference>